<dbReference type="STRING" id="81408.B4119_3721"/>
<reference evidence="1 2" key="1">
    <citation type="submission" date="2016-01" db="EMBL/GenBank/DDBJ databases">
        <title>Draft Genome Sequences of Seven Thermophilic Sporeformers Isolated from Foods.</title>
        <authorList>
            <person name="Berendsen E.M."/>
            <person name="Wells-Bennik M.H."/>
            <person name="Krawcyk A.O."/>
            <person name="De Jong A."/>
            <person name="Holsappel S."/>
            <person name="Eijlander R.T."/>
            <person name="Kuipers O.P."/>
        </authorList>
    </citation>
    <scope>NUCLEOTIDE SEQUENCE [LARGE SCALE GENOMIC DNA]</scope>
    <source>
        <strain evidence="1 2">B4119</strain>
    </source>
</reference>
<comment type="caution">
    <text evidence="1">The sequence shown here is derived from an EMBL/GenBank/DDBJ whole genome shotgun (WGS) entry which is preliminary data.</text>
</comment>
<protein>
    <submittedName>
        <fullName evidence="1">Uncharacterized protein</fullName>
    </submittedName>
</protein>
<evidence type="ECO:0000313" key="1">
    <source>
        <dbReference type="EMBL" id="KYD11325.1"/>
    </source>
</evidence>
<sequence>MRKRMQRKRSFFYYNQAKNHSSDGTVSIAERLVNGSIA</sequence>
<accession>A0A150LGG5</accession>
<dbReference type="EMBL" id="LQYS01000080">
    <property type="protein sequence ID" value="KYD11325.1"/>
    <property type="molecule type" value="Genomic_DNA"/>
</dbReference>
<dbReference type="AlphaFoldDB" id="A0A150LGG5"/>
<evidence type="ECO:0000313" key="2">
    <source>
        <dbReference type="Proteomes" id="UP000075455"/>
    </source>
</evidence>
<name>A0A150LGG5_9BACL</name>
<organism evidence="1 2">
    <name type="scientific">Saccharococcus caldoxylosilyticus</name>
    <dbReference type="NCBI Taxonomy" id="81408"/>
    <lineage>
        <taxon>Bacteria</taxon>
        <taxon>Bacillati</taxon>
        <taxon>Bacillota</taxon>
        <taxon>Bacilli</taxon>
        <taxon>Bacillales</taxon>
        <taxon>Anoxybacillaceae</taxon>
        <taxon>Saccharococcus</taxon>
    </lineage>
</organism>
<gene>
    <name evidence="1" type="ORF">B4119_3721</name>
</gene>
<dbReference type="Proteomes" id="UP000075455">
    <property type="component" value="Unassembled WGS sequence"/>
</dbReference>
<proteinExistence type="predicted"/>